<dbReference type="EC" id="2.7.7.60" evidence="7"/>
<dbReference type="RefSeq" id="WP_154545162.1">
    <property type="nucleotide sequence ID" value="NZ_JAQYQY010000009.1"/>
</dbReference>
<gene>
    <name evidence="7" type="primary">ispD</name>
    <name evidence="9" type="ORF">FYJ63_06975</name>
</gene>
<evidence type="ECO:0000256" key="2">
    <source>
        <dbReference type="ARBA" id="ARBA00004787"/>
    </source>
</evidence>
<sequence length="282" mass="29730">MRKFAIVTAAGSGTRLGFGVPKALVEVNGQTILALALERLPQLDGLVISAPASHLEVFREIASQIRNLGHYSPEMFVEVVSGGDSRQGSVACALAALGERAAPVQDDDLVVVHDAARCLTPTAVFDRVFNALESGAEAVIPAQPVADTIKIATGDYVTQENLAITAKYGSDGQNPPSCVKDGSSNPNLSTSESAKKPEFVESTLDRARLRAVQTPQGFRLKSLLELHTNFAARAADESRAFGDDAGMAEEAGITVGIVPGDDLAFKITRPLDLQFATCLLTP</sequence>
<evidence type="ECO:0000256" key="6">
    <source>
        <dbReference type="ARBA" id="ARBA00023229"/>
    </source>
</evidence>
<comment type="function">
    <text evidence="7">Catalyzes the formation of 4-diphosphocytidyl-2-C-methyl-D-erythritol from CTP and 2-C-methyl-D-erythritol 4-phosphate (MEP).</text>
</comment>
<evidence type="ECO:0000256" key="5">
    <source>
        <dbReference type="ARBA" id="ARBA00022695"/>
    </source>
</evidence>
<dbReference type="EMBL" id="VUMY01000011">
    <property type="protein sequence ID" value="MST49977.1"/>
    <property type="molecule type" value="Genomic_DNA"/>
</dbReference>
<dbReference type="PANTHER" id="PTHR32125">
    <property type="entry name" value="2-C-METHYL-D-ERYTHRITOL 4-PHOSPHATE CYTIDYLYLTRANSFERASE, CHLOROPLASTIC"/>
    <property type="match status" value="1"/>
</dbReference>
<evidence type="ECO:0000256" key="1">
    <source>
        <dbReference type="ARBA" id="ARBA00001282"/>
    </source>
</evidence>
<organism evidence="9 10">
    <name type="scientific">Mobiluncus porci</name>
    <dbReference type="NCBI Taxonomy" id="2652278"/>
    <lineage>
        <taxon>Bacteria</taxon>
        <taxon>Bacillati</taxon>
        <taxon>Actinomycetota</taxon>
        <taxon>Actinomycetes</taxon>
        <taxon>Actinomycetales</taxon>
        <taxon>Actinomycetaceae</taxon>
        <taxon>Mobiluncus</taxon>
    </lineage>
</organism>
<evidence type="ECO:0000256" key="4">
    <source>
        <dbReference type="ARBA" id="ARBA00022679"/>
    </source>
</evidence>
<keyword evidence="10" id="KW-1185">Reference proteome</keyword>
<comment type="similarity">
    <text evidence="3 7">Belongs to the IspD/TarI cytidylyltransferase family. IspD subfamily.</text>
</comment>
<dbReference type="GO" id="GO:0019288">
    <property type="term" value="P:isopentenyl diphosphate biosynthetic process, methylerythritol 4-phosphate pathway"/>
    <property type="evidence" value="ECO:0007669"/>
    <property type="project" value="UniProtKB-UniRule"/>
</dbReference>
<dbReference type="SUPFAM" id="SSF53448">
    <property type="entry name" value="Nucleotide-diphospho-sugar transferases"/>
    <property type="match status" value="1"/>
</dbReference>
<dbReference type="InterPro" id="IPR018294">
    <property type="entry name" value="ISPD_synthase_CS"/>
</dbReference>
<reference evidence="9 10" key="1">
    <citation type="submission" date="2019-08" db="EMBL/GenBank/DDBJ databases">
        <title>In-depth cultivation of the pig gut microbiome towards novel bacterial diversity and tailored functional studies.</title>
        <authorList>
            <person name="Wylensek D."/>
            <person name="Hitch T.C.A."/>
            <person name="Clavel T."/>
        </authorList>
    </citation>
    <scope>NUCLEOTIDE SEQUENCE [LARGE SCALE GENOMIC DNA]</scope>
    <source>
        <strain evidence="9 10">RF-GAM-744-WT-7</strain>
    </source>
</reference>
<dbReference type="AlphaFoldDB" id="A0A7K0K3B5"/>
<evidence type="ECO:0000256" key="8">
    <source>
        <dbReference type="SAM" id="MobiDB-lite"/>
    </source>
</evidence>
<dbReference type="CDD" id="cd02516">
    <property type="entry name" value="CDP-ME_synthetase"/>
    <property type="match status" value="1"/>
</dbReference>
<feature type="site" description="Transition state stabilizer" evidence="7">
    <location>
        <position position="22"/>
    </location>
</feature>
<evidence type="ECO:0000313" key="9">
    <source>
        <dbReference type="EMBL" id="MST49977.1"/>
    </source>
</evidence>
<name>A0A7K0K3B5_9ACTO</name>
<comment type="catalytic activity">
    <reaction evidence="1 7">
        <text>2-C-methyl-D-erythritol 4-phosphate + CTP + H(+) = 4-CDP-2-C-methyl-D-erythritol + diphosphate</text>
        <dbReference type="Rhea" id="RHEA:13429"/>
        <dbReference type="ChEBI" id="CHEBI:15378"/>
        <dbReference type="ChEBI" id="CHEBI:33019"/>
        <dbReference type="ChEBI" id="CHEBI:37563"/>
        <dbReference type="ChEBI" id="CHEBI:57823"/>
        <dbReference type="ChEBI" id="CHEBI:58262"/>
        <dbReference type="EC" id="2.7.7.60"/>
    </reaction>
</comment>
<feature type="site" description="Positions MEP for the nucleophilic attack" evidence="7">
    <location>
        <position position="266"/>
    </location>
</feature>
<dbReference type="InterPro" id="IPR050088">
    <property type="entry name" value="IspD/TarI_cytidylyltransf_bact"/>
</dbReference>
<dbReference type="InterPro" id="IPR029044">
    <property type="entry name" value="Nucleotide-diphossugar_trans"/>
</dbReference>
<dbReference type="InterPro" id="IPR001228">
    <property type="entry name" value="IspD"/>
</dbReference>
<feature type="compositionally biased region" description="Polar residues" evidence="8">
    <location>
        <begin position="171"/>
        <end position="192"/>
    </location>
</feature>
<protein>
    <recommendedName>
        <fullName evidence="7">2-C-methyl-D-erythritol 4-phosphate cytidylyltransferase</fullName>
        <ecNumber evidence="7">2.7.7.60</ecNumber>
    </recommendedName>
    <alternativeName>
        <fullName evidence="7">4-diphosphocytidyl-2C-methyl-D-erythritol synthase</fullName>
    </alternativeName>
    <alternativeName>
        <fullName evidence="7">MEP cytidylyltransferase</fullName>
        <shortName evidence="7">MCT</shortName>
    </alternativeName>
</protein>
<dbReference type="UniPathway" id="UPA00056">
    <property type="reaction ID" value="UER00093"/>
</dbReference>
<dbReference type="HAMAP" id="MF_00108">
    <property type="entry name" value="IspD"/>
    <property type="match status" value="1"/>
</dbReference>
<feature type="region of interest" description="Disordered" evidence="8">
    <location>
        <begin position="167"/>
        <end position="197"/>
    </location>
</feature>
<dbReference type="PANTHER" id="PTHR32125:SF4">
    <property type="entry name" value="2-C-METHYL-D-ERYTHRITOL 4-PHOSPHATE CYTIDYLYLTRANSFERASE, CHLOROPLASTIC"/>
    <property type="match status" value="1"/>
</dbReference>
<comment type="caution">
    <text evidence="9">The sequence shown here is derived from an EMBL/GenBank/DDBJ whole genome shotgun (WGS) entry which is preliminary data.</text>
</comment>
<dbReference type="GO" id="GO:0050518">
    <property type="term" value="F:2-C-methyl-D-erythritol 4-phosphate cytidylyltransferase activity"/>
    <property type="evidence" value="ECO:0007669"/>
    <property type="project" value="UniProtKB-UniRule"/>
</dbReference>
<dbReference type="Gene3D" id="3.90.550.10">
    <property type="entry name" value="Spore Coat Polysaccharide Biosynthesis Protein SpsA, Chain A"/>
    <property type="match status" value="1"/>
</dbReference>
<evidence type="ECO:0000256" key="7">
    <source>
        <dbReference type="HAMAP-Rule" id="MF_00108"/>
    </source>
</evidence>
<keyword evidence="4 7" id="KW-0808">Transferase</keyword>
<evidence type="ECO:0000256" key="3">
    <source>
        <dbReference type="ARBA" id="ARBA00009789"/>
    </source>
</evidence>
<accession>A0A7K0K3B5</accession>
<comment type="pathway">
    <text evidence="2 7">Isoprenoid biosynthesis; isopentenyl diphosphate biosynthesis via DXP pathway; isopentenyl diphosphate from 1-deoxy-D-xylulose 5-phosphate: step 2/6.</text>
</comment>
<keyword evidence="5 7" id="KW-0548">Nucleotidyltransferase</keyword>
<keyword evidence="6 7" id="KW-0414">Isoprene biosynthesis</keyword>
<feature type="site" description="Positions MEP for the nucleophilic attack" evidence="7">
    <location>
        <position position="206"/>
    </location>
</feature>
<dbReference type="Proteomes" id="UP000442535">
    <property type="component" value="Unassembled WGS sequence"/>
</dbReference>
<dbReference type="Pfam" id="PF01128">
    <property type="entry name" value="IspD"/>
    <property type="match status" value="2"/>
</dbReference>
<feature type="site" description="Transition state stabilizer" evidence="7">
    <location>
        <position position="15"/>
    </location>
</feature>
<evidence type="ECO:0000313" key="10">
    <source>
        <dbReference type="Proteomes" id="UP000442535"/>
    </source>
</evidence>
<dbReference type="InterPro" id="IPR034683">
    <property type="entry name" value="IspD/TarI"/>
</dbReference>
<dbReference type="PROSITE" id="PS01295">
    <property type="entry name" value="ISPD"/>
    <property type="match status" value="1"/>
</dbReference>
<proteinExistence type="inferred from homology"/>